<dbReference type="InterPro" id="IPR050953">
    <property type="entry name" value="N4_N6_ade-DNA_methylase"/>
</dbReference>
<comment type="catalytic activity">
    <reaction evidence="5">
        <text>a 2'-deoxyadenosine in DNA + S-adenosyl-L-methionine = an N(6)-methyl-2'-deoxyadenosine in DNA + S-adenosyl-L-homocysteine + H(+)</text>
        <dbReference type="Rhea" id="RHEA:15197"/>
        <dbReference type="Rhea" id="RHEA-COMP:12418"/>
        <dbReference type="Rhea" id="RHEA-COMP:12419"/>
        <dbReference type="ChEBI" id="CHEBI:15378"/>
        <dbReference type="ChEBI" id="CHEBI:57856"/>
        <dbReference type="ChEBI" id="CHEBI:59789"/>
        <dbReference type="ChEBI" id="CHEBI:90615"/>
        <dbReference type="ChEBI" id="CHEBI:90616"/>
        <dbReference type="EC" id="2.1.1.72"/>
    </reaction>
</comment>
<dbReference type="InterPro" id="IPR029063">
    <property type="entry name" value="SAM-dependent_MTases_sf"/>
</dbReference>
<reference evidence="9 10" key="1">
    <citation type="submission" date="2017-06" db="EMBL/GenBank/DDBJ databases">
        <authorList>
            <person name="Kim H.J."/>
            <person name="Triplett B.A."/>
        </authorList>
    </citation>
    <scope>NUCLEOTIDE SEQUENCE [LARGE SCALE GENOMIC DNA]</scope>
    <source>
        <strain evidence="9 10">DSM 19307</strain>
    </source>
</reference>
<evidence type="ECO:0000313" key="9">
    <source>
        <dbReference type="EMBL" id="SNT28599.1"/>
    </source>
</evidence>
<keyword evidence="10" id="KW-1185">Reference proteome</keyword>
<evidence type="ECO:0000313" key="10">
    <source>
        <dbReference type="Proteomes" id="UP000198393"/>
    </source>
</evidence>
<dbReference type="EMBL" id="FZPD01000005">
    <property type="protein sequence ID" value="SNT28599.1"/>
    <property type="molecule type" value="Genomic_DNA"/>
</dbReference>
<dbReference type="Pfam" id="PF25120">
    <property type="entry name" value="DUF7814"/>
    <property type="match status" value="1"/>
</dbReference>
<dbReference type="Proteomes" id="UP000198393">
    <property type="component" value="Unassembled WGS sequence"/>
</dbReference>
<dbReference type="RefSeq" id="WP_089357862.1">
    <property type="nucleotide sequence ID" value="NZ_FZPD01000005.1"/>
</dbReference>
<dbReference type="OrthoDB" id="32195at2"/>
<organism evidence="9 10">
    <name type="scientific">Ekhidna lutea</name>
    <dbReference type="NCBI Taxonomy" id="447679"/>
    <lineage>
        <taxon>Bacteria</taxon>
        <taxon>Pseudomonadati</taxon>
        <taxon>Bacteroidota</taxon>
        <taxon>Cytophagia</taxon>
        <taxon>Cytophagales</taxon>
        <taxon>Reichenbachiellaceae</taxon>
        <taxon>Ekhidna</taxon>
    </lineage>
</organism>
<dbReference type="InterPro" id="IPR011639">
    <property type="entry name" value="MethylTrfase_TaqI-like_dom"/>
</dbReference>
<evidence type="ECO:0000256" key="3">
    <source>
        <dbReference type="ARBA" id="ARBA00022679"/>
    </source>
</evidence>
<feature type="domain" description="Type II methyltransferase M.TaqI-like" evidence="7">
    <location>
        <begin position="594"/>
        <end position="836"/>
    </location>
</feature>
<evidence type="ECO:0000256" key="6">
    <source>
        <dbReference type="SAM" id="Coils"/>
    </source>
</evidence>
<keyword evidence="6" id="KW-0175">Coiled coil</keyword>
<dbReference type="AlphaFoldDB" id="A0A239LG25"/>
<proteinExistence type="predicted"/>
<dbReference type="EC" id="2.1.1.72" evidence="1"/>
<keyword evidence="3" id="KW-0808">Transferase</keyword>
<evidence type="ECO:0000256" key="2">
    <source>
        <dbReference type="ARBA" id="ARBA00022603"/>
    </source>
</evidence>
<evidence type="ECO:0000259" key="8">
    <source>
        <dbReference type="Pfam" id="PF25120"/>
    </source>
</evidence>
<dbReference type="GO" id="GO:0006304">
    <property type="term" value="P:DNA modification"/>
    <property type="evidence" value="ECO:0007669"/>
    <property type="project" value="InterPro"/>
</dbReference>
<dbReference type="InterPro" id="IPR002052">
    <property type="entry name" value="DNA_methylase_N6_adenine_CS"/>
</dbReference>
<dbReference type="Pfam" id="PF07669">
    <property type="entry name" value="Eco57I"/>
    <property type="match status" value="1"/>
</dbReference>
<dbReference type="GO" id="GO:0003676">
    <property type="term" value="F:nucleic acid binding"/>
    <property type="evidence" value="ECO:0007669"/>
    <property type="project" value="InterPro"/>
</dbReference>
<gene>
    <name evidence="9" type="ORF">SAMN05421640_3189</name>
</gene>
<dbReference type="GO" id="GO:0009007">
    <property type="term" value="F:site-specific DNA-methyltransferase (adenine-specific) activity"/>
    <property type="evidence" value="ECO:0007669"/>
    <property type="project" value="UniProtKB-EC"/>
</dbReference>
<evidence type="ECO:0000256" key="4">
    <source>
        <dbReference type="ARBA" id="ARBA00022691"/>
    </source>
</evidence>
<dbReference type="GO" id="GO:0032259">
    <property type="term" value="P:methylation"/>
    <property type="evidence" value="ECO:0007669"/>
    <property type="project" value="UniProtKB-KW"/>
</dbReference>
<feature type="coiled-coil region" evidence="6">
    <location>
        <begin position="701"/>
        <end position="728"/>
    </location>
</feature>
<protein>
    <recommendedName>
        <fullName evidence="1">site-specific DNA-methyltransferase (adenine-specific)</fullName>
        <ecNumber evidence="1">2.1.1.72</ecNumber>
    </recommendedName>
</protein>
<dbReference type="PROSITE" id="PS00092">
    <property type="entry name" value="N6_MTASE"/>
    <property type="match status" value="1"/>
</dbReference>
<dbReference type="PANTHER" id="PTHR33841">
    <property type="entry name" value="DNA METHYLTRANSFERASE YEEA-RELATED"/>
    <property type="match status" value="1"/>
</dbReference>
<evidence type="ECO:0000256" key="5">
    <source>
        <dbReference type="ARBA" id="ARBA00047942"/>
    </source>
</evidence>
<evidence type="ECO:0000259" key="7">
    <source>
        <dbReference type="Pfam" id="PF07669"/>
    </source>
</evidence>
<dbReference type="SUPFAM" id="SSF53335">
    <property type="entry name" value="S-adenosyl-L-methionine-dependent methyltransferases"/>
    <property type="match status" value="1"/>
</dbReference>
<accession>A0A239LG25</accession>
<name>A0A239LG25_EKHLU</name>
<dbReference type="PANTHER" id="PTHR33841:SF1">
    <property type="entry name" value="DNA METHYLTRANSFERASE A"/>
    <property type="match status" value="1"/>
</dbReference>
<feature type="domain" description="DUF7814" evidence="8">
    <location>
        <begin position="249"/>
        <end position="298"/>
    </location>
</feature>
<keyword evidence="2 9" id="KW-0489">Methyltransferase</keyword>
<dbReference type="InterPro" id="IPR056716">
    <property type="entry name" value="DUF7814"/>
</dbReference>
<sequence>MKKAHFSKLIKEFNFETLFNELGWDNFHDSLPKKIGDEIYTLNGVAEKKGFAILHCPPLANRKPPLSAIRKQIEKKVTDSYQEHLIIYTDAAQKQQIWQLVVTEDNKPRQTREVTWHSHQDTEALFQRMKNLLFTLSEEDGLTIVDVKKKVEAGLGKNTDKITNNFYKEFKKQHSSFLSFIEGIDDHIKKDNKNKEWYVSLMLNRLMFCYFIQKKGFLDQNLNYLQDKLAECQKHEGDDNFYGFYRSFLLELFHDALGTPEPNRDKQVTIDMGKIPYLNGGLFDVHELEKQFDKITISDDAFKQIFDFFDQWNWHLDNRAAAEGKDINPDVIGFIFERYINDRSGMGAYYTKEDITDYISKNCIIPYLLDETKRHHAKPFKADGDLWQFLQNSSDLYIYDAVKKGIEEASKDGNYPASMEDLAIPDNIKMGLDAESPNLLERRKDWNTKTPEHLGLPTEIWRETIERWKRYFVVREKIENGELTSINDFITYNLNIRQFIQDYVEYARDADTIREIYKAIRSVTILDPTCGSGAFLFAALNILEPLYEACIVRMEQFTSEAPGKHKFFEEELAKVNSEEHPNLPYFIYKSIIINNLYGVDIMKEAVEIAKLRLFLKLMGTVEVNPRKPNFGLEPLPDIDFNIRAGNTLVGFATEEELLTTIQKHDNLFAQDKLDEFKEESDLVSKAYQRFQDAQLINNQGSDDFKKAKEQLNERLKALNNKLNVYLASNYGIDAKKKPKKYEEWLMSHQPFHWFSDFYQIVAADGGFDVIIGNPPYVEYSKIEKIYSLQNYETQQSGNLYAPCIERSANIQHLNSYLGMIIPLSGIVTPRMKALIEIIQRMNSFVSYYSASAHPSTLFNGVKQRLSIILYKKDESTKQNNTSFLRWSANERNHLFESKITYMASNSKLSSELERSISEKLNKKPKTISDYTTKASKEKVHYHNAPVYWNKVFDFVPYFYSDRDGVKQSVQVKTICTKENCSHKIISTLNSNLFYWYFYSISDCWHLTNREVLGFPIQCSTLPIEEMSRLCLALMRDLKSNSIRYKRSSKDSGSQEFDSFYPAKSKHIIDEIDKELAKHYGFTEEELDFIINYDIKYRMGKALFGEDDGEGEEG</sequence>
<evidence type="ECO:0000256" key="1">
    <source>
        <dbReference type="ARBA" id="ARBA00011900"/>
    </source>
</evidence>
<keyword evidence="4" id="KW-0949">S-adenosyl-L-methionine</keyword>
<dbReference type="Gene3D" id="3.40.50.150">
    <property type="entry name" value="Vaccinia Virus protein VP39"/>
    <property type="match status" value="1"/>
</dbReference>